<keyword evidence="2" id="KW-0378">Hydrolase</keyword>
<accession>A0A7K1FK28</accession>
<evidence type="ECO:0000256" key="2">
    <source>
        <dbReference type="ARBA" id="ARBA00022801"/>
    </source>
</evidence>
<dbReference type="Pfam" id="PF02230">
    <property type="entry name" value="Abhydrolase_2"/>
    <property type="match status" value="1"/>
</dbReference>
<organism evidence="4 5">
    <name type="scientific">Nakamurella alba</name>
    <dbReference type="NCBI Taxonomy" id="2665158"/>
    <lineage>
        <taxon>Bacteria</taxon>
        <taxon>Bacillati</taxon>
        <taxon>Actinomycetota</taxon>
        <taxon>Actinomycetes</taxon>
        <taxon>Nakamurellales</taxon>
        <taxon>Nakamurellaceae</taxon>
        <taxon>Nakamurella</taxon>
    </lineage>
</organism>
<comment type="similarity">
    <text evidence="1">Belongs to the AB hydrolase superfamily. AB hydrolase 2 family.</text>
</comment>
<evidence type="ECO:0000259" key="3">
    <source>
        <dbReference type="Pfam" id="PF02230"/>
    </source>
</evidence>
<dbReference type="Gene3D" id="3.40.50.1820">
    <property type="entry name" value="alpha/beta hydrolase"/>
    <property type="match status" value="1"/>
</dbReference>
<dbReference type="SUPFAM" id="SSF53474">
    <property type="entry name" value="alpha/beta-Hydrolases"/>
    <property type="match status" value="1"/>
</dbReference>
<dbReference type="GO" id="GO:0016787">
    <property type="term" value="F:hydrolase activity"/>
    <property type="evidence" value="ECO:0007669"/>
    <property type="project" value="UniProtKB-KW"/>
</dbReference>
<feature type="domain" description="Phospholipase/carboxylesterase/thioesterase" evidence="3">
    <location>
        <begin position="13"/>
        <end position="198"/>
    </location>
</feature>
<sequence>MGSDLVAQWAPDRDPSRPLVVAIHGYGAQEGDLVRLQPFLGAVDLVALRAPLPVGSGFCWFPLAEPGVPDPATVTTAAGWVQDWIDTHAADRDVVLLGFSQGGTTALQTVRHRPDRYRGVVLLSGFVAPGDVDGDAQLETSPVPVFWGRDVQDPIIAPVAIERTAAWLPGHTTATVRTYPGILHGIGRAELDDVRAFLGELTAVVPDGPAAADS</sequence>
<dbReference type="InterPro" id="IPR050565">
    <property type="entry name" value="LYPA1-2/EST-like"/>
</dbReference>
<gene>
    <name evidence="4" type="ORF">GIS00_07455</name>
</gene>
<evidence type="ECO:0000256" key="1">
    <source>
        <dbReference type="ARBA" id="ARBA00006499"/>
    </source>
</evidence>
<dbReference type="EMBL" id="WLYK01000001">
    <property type="protein sequence ID" value="MTD13779.1"/>
    <property type="molecule type" value="Genomic_DNA"/>
</dbReference>
<dbReference type="InterPro" id="IPR029058">
    <property type="entry name" value="AB_hydrolase_fold"/>
</dbReference>
<dbReference type="PANTHER" id="PTHR10655">
    <property type="entry name" value="LYSOPHOSPHOLIPASE-RELATED"/>
    <property type="match status" value="1"/>
</dbReference>
<evidence type="ECO:0000313" key="5">
    <source>
        <dbReference type="Proteomes" id="UP000460221"/>
    </source>
</evidence>
<name>A0A7K1FK28_9ACTN</name>
<reference evidence="4 5" key="1">
    <citation type="submission" date="2019-11" db="EMBL/GenBank/DDBJ databases">
        <authorList>
            <person name="Jiang L.-Q."/>
        </authorList>
    </citation>
    <scope>NUCLEOTIDE SEQUENCE [LARGE SCALE GENOMIC DNA]</scope>
    <source>
        <strain evidence="4 5">YIM 132087</strain>
    </source>
</reference>
<dbReference type="Proteomes" id="UP000460221">
    <property type="component" value="Unassembled WGS sequence"/>
</dbReference>
<dbReference type="RefSeq" id="WP_154767557.1">
    <property type="nucleotide sequence ID" value="NZ_WLYK01000001.1"/>
</dbReference>
<protein>
    <recommendedName>
        <fullName evidence="3">Phospholipase/carboxylesterase/thioesterase domain-containing protein</fullName>
    </recommendedName>
</protein>
<dbReference type="InterPro" id="IPR003140">
    <property type="entry name" value="PLipase/COase/thioEstase"/>
</dbReference>
<proteinExistence type="inferred from homology"/>
<dbReference type="AlphaFoldDB" id="A0A7K1FK28"/>
<evidence type="ECO:0000313" key="4">
    <source>
        <dbReference type="EMBL" id="MTD13779.1"/>
    </source>
</evidence>
<keyword evidence="5" id="KW-1185">Reference proteome</keyword>
<dbReference type="PANTHER" id="PTHR10655:SF17">
    <property type="entry name" value="LYSOPHOSPHOLIPASE-LIKE PROTEIN 1"/>
    <property type="match status" value="1"/>
</dbReference>
<comment type="caution">
    <text evidence="4">The sequence shown here is derived from an EMBL/GenBank/DDBJ whole genome shotgun (WGS) entry which is preliminary data.</text>
</comment>